<dbReference type="EMBL" id="JBAMIC010000024">
    <property type="protein sequence ID" value="KAK7089955.1"/>
    <property type="molecule type" value="Genomic_DNA"/>
</dbReference>
<organism evidence="6 7">
    <name type="scientific">Littorina saxatilis</name>
    <dbReference type="NCBI Taxonomy" id="31220"/>
    <lineage>
        <taxon>Eukaryota</taxon>
        <taxon>Metazoa</taxon>
        <taxon>Spiralia</taxon>
        <taxon>Lophotrochozoa</taxon>
        <taxon>Mollusca</taxon>
        <taxon>Gastropoda</taxon>
        <taxon>Caenogastropoda</taxon>
        <taxon>Littorinimorpha</taxon>
        <taxon>Littorinoidea</taxon>
        <taxon>Littorinidae</taxon>
        <taxon>Littorina</taxon>
    </lineage>
</organism>
<evidence type="ECO:0000256" key="3">
    <source>
        <dbReference type="ARBA" id="ARBA00022801"/>
    </source>
</evidence>
<sequence length="131" mass="14335">MIHKVNDDGGRIIKQNFWEIVENSKVTVWNTLNGKTWPDGQERVVERAKSRLGRSSYNALTDNCEHFAMWCFNGTKKSEQAIRKSVAVTYGTMTTAAAGALAIGSGPVGAVLAVCTSLASWWTTGKLFHAD</sequence>
<comment type="caution">
    <text evidence="6">The sequence shown here is derived from an EMBL/GenBank/DDBJ whole genome shotgun (WGS) entry which is preliminary data.</text>
</comment>
<dbReference type="PROSITE" id="PS51934">
    <property type="entry name" value="LRAT"/>
    <property type="match status" value="1"/>
</dbReference>
<keyword evidence="2" id="KW-0808">Transferase</keyword>
<dbReference type="GO" id="GO:0070292">
    <property type="term" value="P:N-acylphosphatidylethanolamine metabolic process"/>
    <property type="evidence" value="ECO:0007669"/>
    <property type="project" value="TreeGrafter"/>
</dbReference>
<dbReference type="PANTHER" id="PTHR13943">
    <property type="entry name" value="HRAS-LIKE SUPPRESSOR - RELATED"/>
    <property type="match status" value="1"/>
</dbReference>
<protein>
    <recommendedName>
        <fullName evidence="5">LRAT domain-containing protein</fullName>
    </recommendedName>
</protein>
<gene>
    <name evidence="6" type="ORF">V1264_009828</name>
</gene>
<keyword evidence="4" id="KW-0443">Lipid metabolism</keyword>
<name>A0AAN9AN43_9CAEN</name>
<evidence type="ECO:0000256" key="2">
    <source>
        <dbReference type="ARBA" id="ARBA00022679"/>
    </source>
</evidence>
<feature type="domain" description="LRAT" evidence="5">
    <location>
        <begin position="1"/>
        <end position="80"/>
    </location>
</feature>
<dbReference type="GO" id="GO:0004623">
    <property type="term" value="F:phospholipase A2 activity"/>
    <property type="evidence" value="ECO:0007669"/>
    <property type="project" value="TreeGrafter"/>
</dbReference>
<dbReference type="InterPro" id="IPR007053">
    <property type="entry name" value="LRAT_dom"/>
</dbReference>
<evidence type="ECO:0000313" key="6">
    <source>
        <dbReference type="EMBL" id="KAK7089955.1"/>
    </source>
</evidence>
<accession>A0AAN9AN43</accession>
<dbReference type="Proteomes" id="UP001374579">
    <property type="component" value="Unassembled WGS sequence"/>
</dbReference>
<reference evidence="6 7" key="1">
    <citation type="submission" date="2024-02" db="EMBL/GenBank/DDBJ databases">
        <title>Chromosome-scale genome assembly of the rough periwinkle Littorina saxatilis.</title>
        <authorList>
            <person name="De Jode A."/>
            <person name="Faria R."/>
            <person name="Formenti G."/>
            <person name="Sims Y."/>
            <person name="Smith T.P."/>
            <person name="Tracey A."/>
            <person name="Wood J.M.D."/>
            <person name="Zagrodzka Z.B."/>
            <person name="Johannesson K."/>
            <person name="Butlin R.K."/>
            <person name="Leder E.H."/>
        </authorList>
    </citation>
    <scope>NUCLEOTIDE SEQUENCE [LARGE SCALE GENOMIC DNA]</scope>
    <source>
        <strain evidence="6">Snail1</strain>
        <tissue evidence="6">Muscle</tissue>
    </source>
</reference>
<dbReference type="AlphaFoldDB" id="A0AAN9AN43"/>
<dbReference type="PANTHER" id="PTHR13943:SF77">
    <property type="entry name" value="LRAT DOMAIN-CONTAINING PROTEIN"/>
    <property type="match status" value="1"/>
</dbReference>
<dbReference type="GO" id="GO:0016410">
    <property type="term" value="F:N-acyltransferase activity"/>
    <property type="evidence" value="ECO:0007669"/>
    <property type="project" value="TreeGrafter"/>
</dbReference>
<proteinExistence type="inferred from homology"/>
<evidence type="ECO:0000259" key="5">
    <source>
        <dbReference type="PROSITE" id="PS51934"/>
    </source>
</evidence>
<evidence type="ECO:0000256" key="4">
    <source>
        <dbReference type="ARBA" id="ARBA00023098"/>
    </source>
</evidence>
<dbReference type="GO" id="GO:0005737">
    <property type="term" value="C:cytoplasm"/>
    <property type="evidence" value="ECO:0007669"/>
    <property type="project" value="TreeGrafter"/>
</dbReference>
<comment type="similarity">
    <text evidence="1">Belongs to the H-rev107 family.</text>
</comment>
<dbReference type="Gene3D" id="3.90.1720.10">
    <property type="entry name" value="endopeptidase domain like (from Nostoc punctiforme)"/>
    <property type="match status" value="1"/>
</dbReference>
<dbReference type="Pfam" id="PF04970">
    <property type="entry name" value="LRAT"/>
    <property type="match status" value="1"/>
</dbReference>
<evidence type="ECO:0000256" key="1">
    <source>
        <dbReference type="ARBA" id="ARBA00007824"/>
    </source>
</evidence>
<dbReference type="InterPro" id="IPR051496">
    <property type="entry name" value="H-rev107_PLA/AT"/>
</dbReference>
<keyword evidence="7" id="KW-1185">Reference proteome</keyword>
<keyword evidence="3" id="KW-0378">Hydrolase</keyword>
<dbReference type="GO" id="GO:0008970">
    <property type="term" value="F:phospholipase A1 activity"/>
    <property type="evidence" value="ECO:0007669"/>
    <property type="project" value="TreeGrafter"/>
</dbReference>
<evidence type="ECO:0000313" key="7">
    <source>
        <dbReference type="Proteomes" id="UP001374579"/>
    </source>
</evidence>